<dbReference type="OrthoDB" id="10023351at2759"/>
<dbReference type="GeneID" id="752320"/>
<evidence type="ECO:0000256" key="1">
    <source>
        <dbReference type="SAM" id="MobiDB-lite"/>
    </source>
</evidence>
<name>A0A7M7G0B4_STRPU</name>
<evidence type="ECO:0000313" key="3">
    <source>
        <dbReference type="Proteomes" id="UP000007110"/>
    </source>
</evidence>
<dbReference type="Proteomes" id="UP000007110">
    <property type="component" value="Unassembled WGS sequence"/>
</dbReference>
<accession>A0A7M7G0B4</accession>
<dbReference type="RefSeq" id="XP_001175653.1">
    <property type="nucleotide sequence ID" value="XM_001175653.4"/>
</dbReference>
<dbReference type="KEGG" id="spu:752320"/>
<feature type="compositionally biased region" description="Basic and acidic residues" evidence="1">
    <location>
        <begin position="1"/>
        <end position="44"/>
    </location>
</feature>
<proteinExistence type="predicted"/>
<reference evidence="3" key="1">
    <citation type="submission" date="2015-02" db="EMBL/GenBank/DDBJ databases">
        <title>Genome sequencing for Strongylocentrotus purpuratus.</title>
        <authorList>
            <person name="Murali S."/>
            <person name="Liu Y."/>
            <person name="Vee V."/>
            <person name="English A."/>
            <person name="Wang M."/>
            <person name="Skinner E."/>
            <person name="Han Y."/>
            <person name="Muzny D.M."/>
            <person name="Worley K.C."/>
            <person name="Gibbs R.A."/>
        </authorList>
    </citation>
    <scope>NUCLEOTIDE SEQUENCE</scope>
</reference>
<evidence type="ECO:0000313" key="2">
    <source>
        <dbReference type="EnsemblMetazoa" id="XP_001175653"/>
    </source>
</evidence>
<keyword evidence="3" id="KW-1185">Reference proteome</keyword>
<dbReference type="InParanoid" id="A0A7M7G0B4"/>
<sequence length="102" mass="12488">MSSHHWEAVRRQRVFDKREEAQRRTEEQKKELAEKNRREQEELAKGSQSASYHRQMLDSRGQGQCNHPTLDEQRRLEHQEVLKEHFLRSRLRYNDTDCAQQW</sequence>
<feature type="region of interest" description="Disordered" evidence="1">
    <location>
        <begin position="1"/>
        <end position="72"/>
    </location>
</feature>
<dbReference type="OMA" id="NDIDCAQ"/>
<reference evidence="2" key="2">
    <citation type="submission" date="2021-01" db="UniProtKB">
        <authorList>
            <consortium name="EnsemblMetazoa"/>
        </authorList>
    </citation>
    <scope>IDENTIFICATION</scope>
</reference>
<dbReference type="EnsemblMetazoa" id="XM_001175653">
    <property type="protein sequence ID" value="XP_001175653"/>
    <property type="gene ID" value="LOC752320"/>
</dbReference>
<dbReference type="AlphaFoldDB" id="A0A7M7G0B4"/>
<protein>
    <submittedName>
        <fullName evidence="2">Uncharacterized protein</fullName>
    </submittedName>
</protein>
<organism evidence="2 3">
    <name type="scientific">Strongylocentrotus purpuratus</name>
    <name type="common">Purple sea urchin</name>
    <dbReference type="NCBI Taxonomy" id="7668"/>
    <lineage>
        <taxon>Eukaryota</taxon>
        <taxon>Metazoa</taxon>
        <taxon>Echinodermata</taxon>
        <taxon>Eleutherozoa</taxon>
        <taxon>Echinozoa</taxon>
        <taxon>Echinoidea</taxon>
        <taxon>Euechinoidea</taxon>
        <taxon>Echinacea</taxon>
        <taxon>Camarodonta</taxon>
        <taxon>Echinidea</taxon>
        <taxon>Strongylocentrotidae</taxon>
        <taxon>Strongylocentrotus</taxon>
    </lineage>
</organism>